<dbReference type="InParanoid" id="A0A2J6TV92"/>
<gene>
    <name evidence="2" type="ORF">K444DRAFT_480331</name>
</gene>
<feature type="transmembrane region" description="Helical" evidence="1">
    <location>
        <begin position="55"/>
        <end position="80"/>
    </location>
</feature>
<keyword evidence="3" id="KW-1185">Reference proteome</keyword>
<proteinExistence type="predicted"/>
<organism evidence="2 3">
    <name type="scientific">Hyaloscypha bicolor E</name>
    <dbReference type="NCBI Taxonomy" id="1095630"/>
    <lineage>
        <taxon>Eukaryota</taxon>
        <taxon>Fungi</taxon>
        <taxon>Dikarya</taxon>
        <taxon>Ascomycota</taxon>
        <taxon>Pezizomycotina</taxon>
        <taxon>Leotiomycetes</taxon>
        <taxon>Helotiales</taxon>
        <taxon>Hyaloscyphaceae</taxon>
        <taxon>Hyaloscypha</taxon>
        <taxon>Hyaloscypha bicolor</taxon>
    </lineage>
</organism>
<evidence type="ECO:0000313" key="3">
    <source>
        <dbReference type="Proteomes" id="UP000235371"/>
    </source>
</evidence>
<feature type="non-terminal residue" evidence="2">
    <location>
        <position position="165"/>
    </location>
</feature>
<sequence>APPPKHPGLRLADFFDAMFKTITAISTLGASITFTKVVSNPTEPWVYHGISGDDIQYYIADAFVCFALSLFLTTLAASALSYWRPQAIRYFGTEDSHHRRIVAWWATLVSTVLVGLTVTAFIFLGLVVAGLVGTAGWLSLALTGLMAVVVLGVIVWQSPIGSPPP</sequence>
<keyword evidence="1" id="KW-1133">Transmembrane helix</keyword>
<dbReference type="AlphaFoldDB" id="A0A2J6TV92"/>
<dbReference type="GeneID" id="36581067"/>
<dbReference type="Proteomes" id="UP000235371">
    <property type="component" value="Unassembled WGS sequence"/>
</dbReference>
<feature type="non-terminal residue" evidence="2">
    <location>
        <position position="1"/>
    </location>
</feature>
<keyword evidence="1" id="KW-0812">Transmembrane</keyword>
<dbReference type="RefSeq" id="XP_024743782.1">
    <property type="nucleotide sequence ID" value="XM_024872987.1"/>
</dbReference>
<dbReference type="OrthoDB" id="3599804at2759"/>
<evidence type="ECO:0008006" key="4">
    <source>
        <dbReference type="Google" id="ProtNLM"/>
    </source>
</evidence>
<keyword evidence="1" id="KW-0472">Membrane</keyword>
<accession>A0A2J6TV92</accession>
<protein>
    <recommendedName>
        <fullName evidence="4">PGG domain-containing protein</fullName>
    </recommendedName>
</protein>
<dbReference type="EMBL" id="KZ613740">
    <property type="protein sequence ID" value="PMD66878.1"/>
    <property type="molecule type" value="Genomic_DNA"/>
</dbReference>
<feature type="transmembrane region" description="Helical" evidence="1">
    <location>
        <begin position="101"/>
        <end position="129"/>
    </location>
</feature>
<feature type="transmembrane region" description="Helical" evidence="1">
    <location>
        <begin position="135"/>
        <end position="156"/>
    </location>
</feature>
<reference evidence="2 3" key="1">
    <citation type="submission" date="2016-04" db="EMBL/GenBank/DDBJ databases">
        <title>A degradative enzymes factory behind the ericoid mycorrhizal symbiosis.</title>
        <authorList>
            <consortium name="DOE Joint Genome Institute"/>
            <person name="Martino E."/>
            <person name="Morin E."/>
            <person name="Grelet G."/>
            <person name="Kuo A."/>
            <person name="Kohler A."/>
            <person name="Daghino S."/>
            <person name="Barry K."/>
            <person name="Choi C."/>
            <person name="Cichocki N."/>
            <person name="Clum A."/>
            <person name="Copeland A."/>
            <person name="Hainaut M."/>
            <person name="Haridas S."/>
            <person name="Labutti K."/>
            <person name="Lindquist E."/>
            <person name="Lipzen A."/>
            <person name="Khouja H.-R."/>
            <person name="Murat C."/>
            <person name="Ohm R."/>
            <person name="Olson A."/>
            <person name="Spatafora J."/>
            <person name="Veneault-Fourrey C."/>
            <person name="Henrissat B."/>
            <person name="Grigoriev I."/>
            <person name="Martin F."/>
            <person name="Perotto S."/>
        </authorList>
    </citation>
    <scope>NUCLEOTIDE SEQUENCE [LARGE SCALE GENOMIC DNA]</scope>
    <source>
        <strain evidence="2 3">E</strain>
    </source>
</reference>
<name>A0A2J6TV92_9HELO</name>
<evidence type="ECO:0000256" key="1">
    <source>
        <dbReference type="SAM" id="Phobius"/>
    </source>
</evidence>
<evidence type="ECO:0000313" key="2">
    <source>
        <dbReference type="EMBL" id="PMD66878.1"/>
    </source>
</evidence>